<comment type="caution">
    <text evidence="12">The sequence shown here is derived from an EMBL/GenBank/DDBJ whole genome shotgun (WGS) entry which is preliminary data.</text>
</comment>
<reference evidence="12" key="1">
    <citation type="submission" date="2020-06" db="EMBL/GenBank/DDBJ databases">
        <title>WGS assembly of Ceratodon purpureus strain R40.</title>
        <authorList>
            <person name="Carey S.B."/>
            <person name="Jenkins J."/>
            <person name="Shu S."/>
            <person name="Lovell J.T."/>
            <person name="Sreedasyam A."/>
            <person name="Maumus F."/>
            <person name="Tiley G.P."/>
            <person name="Fernandez-Pozo N."/>
            <person name="Barry K."/>
            <person name="Chen C."/>
            <person name="Wang M."/>
            <person name="Lipzen A."/>
            <person name="Daum C."/>
            <person name="Saski C.A."/>
            <person name="Payton A.C."/>
            <person name="Mcbreen J.C."/>
            <person name="Conrad R.E."/>
            <person name="Kollar L.M."/>
            <person name="Olsson S."/>
            <person name="Huttunen S."/>
            <person name="Landis J.B."/>
            <person name="Wickett N.J."/>
            <person name="Johnson M.G."/>
            <person name="Rensing S.A."/>
            <person name="Grimwood J."/>
            <person name="Schmutz J."/>
            <person name="Mcdaniel S.F."/>
        </authorList>
    </citation>
    <scope>NUCLEOTIDE SEQUENCE</scope>
    <source>
        <strain evidence="12">R40</strain>
    </source>
</reference>
<evidence type="ECO:0000256" key="5">
    <source>
        <dbReference type="ARBA" id="ARBA00022490"/>
    </source>
</evidence>
<dbReference type="GO" id="GO:0016018">
    <property type="term" value="F:cyclosporin A binding"/>
    <property type="evidence" value="ECO:0007669"/>
    <property type="project" value="TreeGrafter"/>
</dbReference>
<dbReference type="OrthoDB" id="407558at2759"/>
<feature type="domain" description="PPIase cyclophilin-type" evidence="11">
    <location>
        <begin position="28"/>
        <end position="194"/>
    </location>
</feature>
<dbReference type="PROSITE" id="PS50072">
    <property type="entry name" value="CSA_PPIASE_2"/>
    <property type="match status" value="1"/>
</dbReference>
<evidence type="ECO:0000256" key="7">
    <source>
        <dbReference type="ARBA" id="ARBA00022803"/>
    </source>
</evidence>
<dbReference type="PANTHER" id="PTHR11071:SF561">
    <property type="entry name" value="PEPTIDYL-PROLYL CIS-TRANS ISOMERASE D-RELATED"/>
    <property type="match status" value="1"/>
</dbReference>
<dbReference type="SUPFAM" id="SSF48452">
    <property type="entry name" value="TPR-like"/>
    <property type="match status" value="1"/>
</dbReference>
<accession>A0A8T0ICS1</accession>
<dbReference type="GO" id="GO:0006457">
    <property type="term" value="P:protein folding"/>
    <property type="evidence" value="ECO:0007669"/>
    <property type="project" value="TreeGrafter"/>
</dbReference>
<dbReference type="Gene3D" id="2.40.100.10">
    <property type="entry name" value="Cyclophilin-like"/>
    <property type="match status" value="1"/>
</dbReference>
<dbReference type="Proteomes" id="UP000822688">
    <property type="component" value="Chromosome 4"/>
</dbReference>
<sequence>MSGEAAAGGGGGGAAAVVMEVGKNPKVYFDISIGGDMEGRIVIELFADVVPRTAENFRCLCTGEKGIGAVSGRPLHYKGTILHRVIKGFMIQGGDFENANGTGGESIYGKNFEDENFQMKHERKGILSMANAGPNTNGSQFFITTNRTPHLDGKHVVFGKILKGMGVVRSIEHQPVDPDTNLPLMDVRIEDCGELPEGADDGVIGFTQDGDKYPDWPSDLDTQPADAAFWEAAVDSARSYGNDCFKKGDYKTALRKYRKALRYLDVCWEKEELDETRSNSLRKTKSLILTNSAACKLKLDDPHGALTDCEYAMQTGVDNVKALFRQGQAHMAMGDIDSAFMSLTKASNIEPNDSGIKRELGAVRKKIQERNDKEKKSYARMFA</sequence>
<feature type="repeat" description="TPR" evidence="10">
    <location>
        <begin position="320"/>
        <end position="353"/>
    </location>
</feature>
<dbReference type="InterPro" id="IPR029000">
    <property type="entry name" value="Cyclophilin-like_dom_sf"/>
</dbReference>
<dbReference type="PROSITE" id="PS50005">
    <property type="entry name" value="TPR"/>
    <property type="match status" value="1"/>
</dbReference>
<dbReference type="GO" id="GO:0003755">
    <property type="term" value="F:peptidyl-prolyl cis-trans isomerase activity"/>
    <property type="evidence" value="ECO:0007669"/>
    <property type="project" value="UniProtKB-KW"/>
</dbReference>
<dbReference type="Pfam" id="PF00160">
    <property type="entry name" value="Pro_isomerase"/>
    <property type="match status" value="1"/>
</dbReference>
<evidence type="ECO:0000313" key="13">
    <source>
        <dbReference type="Proteomes" id="UP000822688"/>
    </source>
</evidence>
<evidence type="ECO:0000259" key="11">
    <source>
        <dbReference type="PROSITE" id="PS50072"/>
    </source>
</evidence>
<dbReference type="PANTHER" id="PTHR11071">
    <property type="entry name" value="PEPTIDYL-PROLYL CIS-TRANS ISOMERASE"/>
    <property type="match status" value="1"/>
</dbReference>
<keyword evidence="13" id="KW-1185">Reference proteome</keyword>
<evidence type="ECO:0000256" key="8">
    <source>
        <dbReference type="ARBA" id="ARBA00023110"/>
    </source>
</evidence>
<evidence type="ECO:0000256" key="9">
    <source>
        <dbReference type="ARBA" id="ARBA00023235"/>
    </source>
</evidence>
<name>A0A8T0ICS1_CERPU</name>
<dbReference type="FunFam" id="2.40.100.10:FF:000009">
    <property type="entry name" value="Peptidyl-prolyl cis-trans isomerase D"/>
    <property type="match status" value="1"/>
</dbReference>
<dbReference type="CDD" id="cd01926">
    <property type="entry name" value="cyclophilin_ABH_like"/>
    <property type="match status" value="1"/>
</dbReference>
<gene>
    <name evidence="12" type="ORF">KC19_4G189000</name>
</gene>
<dbReference type="InterPro" id="IPR019734">
    <property type="entry name" value="TPR_rpt"/>
</dbReference>
<dbReference type="InterPro" id="IPR011990">
    <property type="entry name" value="TPR-like_helical_dom_sf"/>
</dbReference>
<dbReference type="SMART" id="SM00028">
    <property type="entry name" value="TPR"/>
    <property type="match status" value="3"/>
</dbReference>
<comment type="catalytic activity">
    <reaction evidence="1">
        <text>[protein]-peptidylproline (omega=180) = [protein]-peptidylproline (omega=0)</text>
        <dbReference type="Rhea" id="RHEA:16237"/>
        <dbReference type="Rhea" id="RHEA-COMP:10747"/>
        <dbReference type="Rhea" id="RHEA-COMP:10748"/>
        <dbReference type="ChEBI" id="CHEBI:83833"/>
        <dbReference type="ChEBI" id="CHEBI:83834"/>
        <dbReference type="EC" id="5.2.1.8"/>
    </reaction>
</comment>
<evidence type="ECO:0000256" key="10">
    <source>
        <dbReference type="PROSITE-ProRule" id="PRU00339"/>
    </source>
</evidence>
<dbReference type="SUPFAM" id="SSF50891">
    <property type="entry name" value="Cyclophilin-like"/>
    <property type="match status" value="1"/>
</dbReference>
<dbReference type="AlphaFoldDB" id="A0A8T0ICS1"/>
<keyword evidence="6" id="KW-0677">Repeat</keyword>
<evidence type="ECO:0000256" key="6">
    <source>
        <dbReference type="ARBA" id="ARBA00022737"/>
    </source>
</evidence>
<keyword evidence="5" id="KW-0963">Cytoplasm</keyword>
<protein>
    <recommendedName>
        <fullName evidence="4">peptidylprolyl isomerase</fullName>
        <ecNumber evidence="4">5.2.1.8</ecNumber>
    </recommendedName>
</protein>
<dbReference type="EC" id="5.2.1.8" evidence="4"/>
<keyword evidence="7 10" id="KW-0802">TPR repeat</keyword>
<dbReference type="EMBL" id="CM026424">
    <property type="protein sequence ID" value="KAG0580641.1"/>
    <property type="molecule type" value="Genomic_DNA"/>
</dbReference>
<dbReference type="GO" id="GO:0005737">
    <property type="term" value="C:cytoplasm"/>
    <property type="evidence" value="ECO:0007669"/>
    <property type="project" value="UniProtKB-SubCell"/>
</dbReference>
<evidence type="ECO:0000256" key="2">
    <source>
        <dbReference type="ARBA" id="ARBA00004496"/>
    </source>
</evidence>
<comment type="similarity">
    <text evidence="3">Belongs to the cyclophilin-type PPIase family.</text>
</comment>
<evidence type="ECO:0000313" key="12">
    <source>
        <dbReference type="EMBL" id="KAG0580641.1"/>
    </source>
</evidence>
<comment type="subcellular location">
    <subcellularLocation>
        <location evidence="2">Cytoplasm</location>
    </subcellularLocation>
</comment>
<evidence type="ECO:0000256" key="1">
    <source>
        <dbReference type="ARBA" id="ARBA00000971"/>
    </source>
</evidence>
<dbReference type="PRINTS" id="PR00153">
    <property type="entry name" value="CSAPPISMRASE"/>
</dbReference>
<keyword evidence="9" id="KW-0413">Isomerase</keyword>
<dbReference type="Gene3D" id="1.25.40.10">
    <property type="entry name" value="Tetratricopeptide repeat domain"/>
    <property type="match status" value="1"/>
</dbReference>
<organism evidence="12 13">
    <name type="scientific">Ceratodon purpureus</name>
    <name type="common">Fire moss</name>
    <name type="synonym">Dicranum purpureum</name>
    <dbReference type="NCBI Taxonomy" id="3225"/>
    <lineage>
        <taxon>Eukaryota</taxon>
        <taxon>Viridiplantae</taxon>
        <taxon>Streptophyta</taxon>
        <taxon>Embryophyta</taxon>
        <taxon>Bryophyta</taxon>
        <taxon>Bryophytina</taxon>
        <taxon>Bryopsida</taxon>
        <taxon>Dicranidae</taxon>
        <taxon>Pseudoditrichales</taxon>
        <taxon>Ditrichaceae</taxon>
        <taxon>Ceratodon</taxon>
    </lineage>
</organism>
<keyword evidence="8" id="KW-0697">Rotamase</keyword>
<evidence type="ECO:0000256" key="4">
    <source>
        <dbReference type="ARBA" id="ARBA00013194"/>
    </source>
</evidence>
<dbReference type="FunFam" id="1.25.40.10:FF:000029">
    <property type="entry name" value="peptidyl-prolyl cis-trans isomerase D"/>
    <property type="match status" value="1"/>
</dbReference>
<evidence type="ECO:0000256" key="3">
    <source>
        <dbReference type="ARBA" id="ARBA00007365"/>
    </source>
</evidence>
<proteinExistence type="inferred from homology"/>
<dbReference type="InterPro" id="IPR002130">
    <property type="entry name" value="Cyclophilin-type_PPIase_dom"/>
</dbReference>